<evidence type="ECO:0000256" key="1">
    <source>
        <dbReference type="ARBA" id="ARBA00004211"/>
    </source>
</evidence>
<protein>
    <submittedName>
        <fullName evidence="8">Oidioi.mRNA.OKI2018_I69.XSR.g15156.t1.cds</fullName>
    </submittedName>
</protein>
<sequence>MAYNRDRDRLFEYQDPNRSSFNSFQKDTALDMEGAHYDRLGSANRNMDNILDAAESSLAGLVGQREQLKGVKQKMLNIANQLGMSQTVIRLIGKRADQDRLILWGGMIVTSLIMFIIWKFYM</sequence>
<keyword evidence="3 7" id="KW-0812">Transmembrane</keyword>
<accession>A0ABN7SL28</accession>
<evidence type="ECO:0000256" key="5">
    <source>
        <dbReference type="ARBA" id="ARBA00022989"/>
    </source>
</evidence>
<evidence type="ECO:0000256" key="3">
    <source>
        <dbReference type="ARBA" id="ARBA00022692"/>
    </source>
</evidence>
<evidence type="ECO:0000256" key="6">
    <source>
        <dbReference type="ARBA" id="ARBA00023136"/>
    </source>
</evidence>
<keyword evidence="4" id="KW-0653">Protein transport</keyword>
<dbReference type="Pfam" id="PF12352">
    <property type="entry name" value="V-SNARE_C"/>
    <property type="match status" value="1"/>
</dbReference>
<evidence type="ECO:0000313" key="8">
    <source>
        <dbReference type="EMBL" id="CAG5097620.1"/>
    </source>
</evidence>
<dbReference type="PANTHER" id="PTHR21230">
    <property type="entry name" value="VESICLE TRANSPORT V-SNARE PROTEIN VTI1-RELATED"/>
    <property type="match status" value="1"/>
</dbReference>
<dbReference type="Proteomes" id="UP001158576">
    <property type="component" value="Chromosome XSR"/>
</dbReference>
<keyword evidence="2" id="KW-0813">Transport</keyword>
<organism evidence="8 9">
    <name type="scientific">Oikopleura dioica</name>
    <name type="common">Tunicate</name>
    <dbReference type="NCBI Taxonomy" id="34765"/>
    <lineage>
        <taxon>Eukaryota</taxon>
        <taxon>Metazoa</taxon>
        <taxon>Chordata</taxon>
        <taxon>Tunicata</taxon>
        <taxon>Appendicularia</taxon>
        <taxon>Copelata</taxon>
        <taxon>Oikopleuridae</taxon>
        <taxon>Oikopleura</taxon>
    </lineage>
</organism>
<dbReference type="Gene3D" id="1.20.5.110">
    <property type="match status" value="1"/>
</dbReference>
<keyword evidence="9" id="KW-1185">Reference proteome</keyword>
<name>A0ABN7SL28_OIKDI</name>
<proteinExistence type="predicted"/>
<feature type="transmembrane region" description="Helical" evidence="7">
    <location>
        <begin position="101"/>
        <end position="121"/>
    </location>
</feature>
<gene>
    <name evidence="8" type="ORF">OKIOD_LOCUS6714</name>
</gene>
<evidence type="ECO:0000256" key="4">
    <source>
        <dbReference type="ARBA" id="ARBA00022927"/>
    </source>
</evidence>
<evidence type="ECO:0000256" key="7">
    <source>
        <dbReference type="SAM" id="Phobius"/>
    </source>
</evidence>
<reference evidence="8 9" key="1">
    <citation type="submission" date="2021-04" db="EMBL/GenBank/DDBJ databases">
        <authorList>
            <person name="Bliznina A."/>
        </authorList>
    </citation>
    <scope>NUCLEOTIDE SEQUENCE [LARGE SCALE GENOMIC DNA]</scope>
</reference>
<evidence type="ECO:0000256" key="2">
    <source>
        <dbReference type="ARBA" id="ARBA00022448"/>
    </source>
</evidence>
<comment type="subcellular location">
    <subcellularLocation>
        <location evidence="1">Membrane</location>
        <topology evidence="1">Single-pass type IV membrane protein</topology>
    </subcellularLocation>
</comment>
<dbReference type="EMBL" id="OU015569">
    <property type="protein sequence ID" value="CAG5097620.1"/>
    <property type="molecule type" value="Genomic_DNA"/>
</dbReference>
<keyword evidence="6 7" id="KW-0472">Membrane</keyword>
<dbReference type="SUPFAM" id="SSF58038">
    <property type="entry name" value="SNARE fusion complex"/>
    <property type="match status" value="1"/>
</dbReference>
<dbReference type="PANTHER" id="PTHR21230:SF1">
    <property type="entry name" value="GOLGI SNAP RECEPTOR COMPLEX MEMBER 2"/>
    <property type="match status" value="1"/>
</dbReference>
<evidence type="ECO:0000313" key="9">
    <source>
        <dbReference type="Proteomes" id="UP001158576"/>
    </source>
</evidence>
<keyword evidence="5 7" id="KW-1133">Transmembrane helix</keyword>